<dbReference type="PRINTS" id="PR00344">
    <property type="entry name" value="BCTRLSENSOR"/>
</dbReference>
<evidence type="ECO:0000256" key="8">
    <source>
        <dbReference type="ARBA" id="ARBA00022989"/>
    </source>
</evidence>
<keyword evidence="6 10" id="KW-0812">Transmembrane</keyword>
<keyword evidence="7 12" id="KW-0418">Kinase</keyword>
<evidence type="ECO:0000256" key="7">
    <source>
        <dbReference type="ARBA" id="ARBA00022777"/>
    </source>
</evidence>
<dbReference type="SMART" id="SM00387">
    <property type="entry name" value="HATPase_c"/>
    <property type="match status" value="1"/>
</dbReference>
<keyword evidence="8 10" id="KW-1133">Transmembrane helix</keyword>
<dbReference type="InterPro" id="IPR036097">
    <property type="entry name" value="HisK_dim/P_sf"/>
</dbReference>
<dbReference type="PROSITE" id="PS50109">
    <property type="entry name" value="HIS_KIN"/>
    <property type="match status" value="1"/>
</dbReference>
<evidence type="ECO:0000313" key="13">
    <source>
        <dbReference type="Proteomes" id="UP001595719"/>
    </source>
</evidence>
<evidence type="ECO:0000256" key="2">
    <source>
        <dbReference type="ARBA" id="ARBA00004141"/>
    </source>
</evidence>
<feature type="domain" description="Histidine kinase" evidence="11">
    <location>
        <begin position="238"/>
        <end position="452"/>
    </location>
</feature>
<dbReference type="InterPro" id="IPR050398">
    <property type="entry name" value="HssS/ArlS-like"/>
</dbReference>
<dbReference type="Pfam" id="PF00512">
    <property type="entry name" value="HisKA"/>
    <property type="match status" value="1"/>
</dbReference>
<dbReference type="InterPro" id="IPR005467">
    <property type="entry name" value="His_kinase_dom"/>
</dbReference>
<keyword evidence="5" id="KW-0808">Transferase</keyword>
<name>A0ABV8W664_9FLAO</name>
<keyword evidence="13" id="KW-1185">Reference proteome</keyword>
<dbReference type="Gene3D" id="6.10.340.10">
    <property type="match status" value="1"/>
</dbReference>
<dbReference type="Proteomes" id="UP001595719">
    <property type="component" value="Unassembled WGS sequence"/>
</dbReference>
<dbReference type="Pfam" id="PF02518">
    <property type="entry name" value="HATPase_c"/>
    <property type="match status" value="1"/>
</dbReference>
<dbReference type="SUPFAM" id="SSF158472">
    <property type="entry name" value="HAMP domain-like"/>
    <property type="match status" value="1"/>
</dbReference>
<dbReference type="SUPFAM" id="SSF47384">
    <property type="entry name" value="Homodimeric domain of signal transducing histidine kinase"/>
    <property type="match status" value="1"/>
</dbReference>
<comment type="subcellular location">
    <subcellularLocation>
        <location evidence="2">Membrane</location>
        <topology evidence="2">Multi-pass membrane protein</topology>
    </subcellularLocation>
</comment>
<dbReference type="PANTHER" id="PTHR45528:SF12">
    <property type="entry name" value="SENSOR HISTIDINE KINASE ARSS"/>
    <property type="match status" value="1"/>
</dbReference>
<reference evidence="13" key="1">
    <citation type="journal article" date="2019" name="Int. J. Syst. Evol. Microbiol.">
        <title>The Global Catalogue of Microorganisms (GCM) 10K type strain sequencing project: providing services to taxonomists for standard genome sequencing and annotation.</title>
        <authorList>
            <consortium name="The Broad Institute Genomics Platform"/>
            <consortium name="The Broad Institute Genome Sequencing Center for Infectious Disease"/>
            <person name="Wu L."/>
            <person name="Ma J."/>
        </authorList>
    </citation>
    <scope>NUCLEOTIDE SEQUENCE [LARGE SCALE GENOMIC DNA]</scope>
    <source>
        <strain evidence="13">CGMCC 1.15345</strain>
    </source>
</reference>
<evidence type="ECO:0000256" key="1">
    <source>
        <dbReference type="ARBA" id="ARBA00000085"/>
    </source>
</evidence>
<evidence type="ECO:0000259" key="11">
    <source>
        <dbReference type="PROSITE" id="PS50109"/>
    </source>
</evidence>
<feature type="transmembrane region" description="Helical" evidence="10">
    <location>
        <begin position="7"/>
        <end position="30"/>
    </location>
</feature>
<dbReference type="SUPFAM" id="SSF55874">
    <property type="entry name" value="ATPase domain of HSP90 chaperone/DNA topoisomerase II/histidine kinase"/>
    <property type="match status" value="1"/>
</dbReference>
<dbReference type="Gene3D" id="1.10.287.130">
    <property type="match status" value="1"/>
</dbReference>
<evidence type="ECO:0000256" key="10">
    <source>
        <dbReference type="SAM" id="Phobius"/>
    </source>
</evidence>
<dbReference type="InterPro" id="IPR003661">
    <property type="entry name" value="HisK_dim/P_dom"/>
</dbReference>
<dbReference type="EC" id="2.7.13.3" evidence="3"/>
<evidence type="ECO:0000256" key="4">
    <source>
        <dbReference type="ARBA" id="ARBA00022553"/>
    </source>
</evidence>
<proteinExistence type="predicted"/>
<evidence type="ECO:0000256" key="6">
    <source>
        <dbReference type="ARBA" id="ARBA00022692"/>
    </source>
</evidence>
<comment type="caution">
    <text evidence="12">The sequence shown here is derived from an EMBL/GenBank/DDBJ whole genome shotgun (WGS) entry which is preliminary data.</text>
</comment>
<accession>A0ABV8W664</accession>
<sequence>MKIRSRFTIISSFTFSVVFVIASVITYYSFYSYSEKIVYNELQKTCLLTGIFYLEKDELPENQHVLIGQQFRENSLEIVTRVYNNKNQIVYGDKTIDKNINASRLDYIRKNRKLSFKSRHHFYFGNYYHDNQGDFVVFVKKNDTEFKTMTDRLLIIMIMVLIIGLITIYIVSRVLSNLAYSPIKNIVDQVNEIQASSLDRHIITPNTKDDIQELVETYNNLFKRLSDTFIIQKNFINYVSHEFKTPLTAISGNLEVFAQKDRSSAEYKEMAEKVLENVYQIEETMNTLMMLSGLRNNTEMNEIFRVDELVWDINDQLPDIYELKSSPIQIVLEVANDKLLSIKGNRNEIKIALYNIIENAVKYSNGNPIKISLLEIQNQLKIVIEDRGTGISEEDLKFISQTFFRGKNVKDIKGSGVGLSLANIIFKQNNIDFTIASKKDEGTTVTLLFPPL</sequence>
<evidence type="ECO:0000313" key="12">
    <source>
        <dbReference type="EMBL" id="MFC4390746.1"/>
    </source>
</evidence>
<dbReference type="CDD" id="cd00082">
    <property type="entry name" value="HisKA"/>
    <property type="match status" value="1"/>
</dbReference>
<evidence type="ECO:0000256" key="3">
    <source>
        <dbReference type="ARBA" id="ARBA00012438"/>
    </source>
</evidence>
<dbReference type="InterPro" id="IPR036890">
    <property type="entry name" value="HATPase_C_sf"/>
</dbReference>
<keyword evidence="4" id="KW-0597">Phosphoprotein</keyword>
<keyword evidence="9 10" id="KW-0472">Membrane</keyword>
<dbReference type="GO" id="GO:0016301">
    <property type="term" value="F:kinase activity"/>
    <property type="evidence" value="ECO:0007669"/>
    <property type="project" value="UniProtKB-KW"/>
</dbReference>
<feature type="transmembrane region" description="Helical" evidence="10">
    <location>
        <begin position="153"/>
        <end position="171"/>
    </location>
</feature>
<dbReference type="Gene3D" id="3.30.565.10">
    <property type="entry name" value="Histidine kinase-like ATPase, C-terminal domain"/>
    <property type="match status" value="1"/>
</dbReference>
<evidence type="ECO:0000256" key="9">
    <source>
        <dbReference type="ARBA" id="ARBA00023136"/>
    </source>
</evidence>
<dbReference type="EMBL" id="JBHSCO010000002">
    <property type="protein sequence ID" value="MFC4390746.1"/>
    <property type="molecule type" value="Genomic_DNA"/>
</dbReference>
<dbReference type="SMART" id="SM00388">
    <property type="entry name" value="HisKA"/>
    <property type="match status" value="1"/>
</dbReference>
<evidence type="ECO:0000256" key="5">
    <source>
        <dbReference type="ARBA" id="ARBA00022679"/>
    </source>
</evidence>
<dbReference type="RefSeq" id="WP_179005462.1">
    <property type="nucleotide sequence ID" value="NZ_JBHSCO010000002.1"/>
</dbReference>
<gene>
    <name evidence="12" type="ORF">ACFOY0_07060</name>
</gene>
<protein>
    <recommendedName>
        <fullName evidence="3">histidine kinase</fullName>
        <ecNumber evidence="3">2.7.13.3</ecNumber>
    </recommendedName>
</protein>
<comment type="catalytic activity">
    <reaction evidence="1">
        <text>ATP + protein L-histidine = ADP + protein N-phospho-L-histidine.</text>
        <dbReference type="EC" id="2.7.13.3"/>
    </reaction>
</comment>
<dbReference type="PANTHER" id="PTHR45528">
    <property type="entry name" value="SENSOR HISTIDINE KINASE CPXA"/>
    <property type="match status" value="1"/>
</dbReference>
<organism evidence="12 13">
    <name type="scientific">Flavobacterium quisquiliarum</name>
    <dbReference type="NCBI Taxonomy" id="1834436"/>
    <lineage>
        <taxon>Bacteria</taxon>
        <taxon>Pseudomonadati</taxon>
        <taxon>Bacteroidota</taxon>
        <taxon>Flavobacteriia</taxon>
        <taxon>Flavobacteriales</taxon>
        <taxon>Flavobacteriaceae</taxon>
        <taxon>Flavobacterium</taxon>
    </lineage>
</organism>
<dbReference type="InterPro" id="IPR003594">
    <property type="entry name" value="HATPase_dom"/>
</dbReference>
<dbReference type="InterPro" id="IPR004358">
    <property type="entry name" value="Sig_transdc_His_kin-like_C"/>
</dbReference>